<protein>
    <submittedName>
        <fullName evidence="7">4-diphosphocytidyl-2c-methyl-D-erythritol kinase</fullName>
        <ecNumber evidence="7">2.7.1.148</ecNumber>
    </submittedName>
</protein>
<dbReference type="InterPro" id="IPR020568">
    <property type="entry name" value="Ribosomal_Su5_D2-typ_SF"/>
</dbReference>
<gene>
    <name evidence="7" type="ORF">MACK_001199</name>
</gene>
<dbReference type="InterPro" id="IPR014721">
    <property type="entry name" value="Ribsml_uS5_D2-typ_fold_subgr"/>
</dbReference>
<dbReference type="SUPFAM" id="SSF55060">
    <property type="entry name" value="GHMP Kinase, C-terminal domain"/>
    <property type="match status" value="1"/>
</dbReference>
<dbReference type="InterPro" id="IPR036554">
    <property type="entry name" value="GHMP_kinase_C_sf"/>
</dbReference>
<evidence type="ECO:0000256" key="5">
    <source>
        <dbReference type="SAM" id="SignalP"/>
    </source>
</evidence>
<feature type="chain" id="PRO_5036731407" evidence="5">
    <location>
        <begin position="19"/>
        <end position="375"/>
    </location>
</feature>
<evidence type="ECO:0000259" key="6">
    <source>
        <dbReference type="Pfam" id="PF00288"/>
    </source>
</evidence>
<dbReference type="PANTHER" id="PTHR43527:SF2">
    <property type="entry name" value="4-DIPHOSPHOCYTIDYL-2-C-METHYL-D-ERYTHRITOL KINASE, CHLOROPLASTIC"/>
    <property type="match status" value="1"/>
</dbReference>
<feature type="domain" description="GHMP kinase N-terminal" evidence="6">
    <location>
        <begin position="145"/>
        <end position="191"/>
    </location>
</feature>
<evidence type="ECO:0000313" key="7">
    <source>
        <dbReference type="EMBL" id="UKK01846.2"/>
    </source>
</evidence>
<name>A0A976MCE4_THEOR</name>
<feature type="signal peptide" evidence="5">
    <location>
        <begin position="1"/>
        <end position="18"/>
    </location>
</feature>
<dbReference type="Proteomes" id="UP000244811">
    <property type="component" value="Chromosome 2"/>
</dbReference>
<evidence type="ECO:0000313" key="8">
    <source>
        <dbReference type="Proteomes" id="UP000244811"/>
    </source>
</evidence>
<dbReference type="EMBL" id="CP056071">
    <property type="protein sequence ID" value="UKK01846.2"/>
    <property type="molecule type" value="Genomic_DNA"/>
</dbReference>
<keyword evidence="2" id="KW-0547">Nucleotide-binding</keyword>
<dbReference type="GO" id="GO:0005524">
    <property type="term" value="F:ATP binding"/>
    <property type="evidence" value="ECO:0007669"/>
    <property type="project" value="UniProtKB-KW"/>
</dbReference>
<dbReference type="Pfam" id="PF00288">
    <property type="entry name" value="GHMP_kinases_N"/>
    <property type="match status" value="1"/>
</dbReference>
<organism evidence="7 8">
    <name type="scientific">Theileria orientalis</name>
    <dbReference type="NCBI Taxonomy" id="68886"/>
    <lineage>
        <taxon>Eukaryota</taxon>
        <taxon>Sar</taxon>
        <taxon>Alveolata</taxon>
        <taxon>Apicomplexa</taxon>
        <taxon>Aconoidasida</taxon>
        <taxon>Piroplasmida</taxon>
        <taxon>Theileriidae</taxon>
        <taxon>Theileria</taxon>
    </lineage>
</organism>
<keyword evidence="4" id="KW-0067">ATP-binding</keyword>
<dbReference type="Gene3D" id="3.30.230.10">
    <property type="match status" value="1"/>
</dbReference>
<keyword evidence="3 7" id="KW-0418">Kinase</keyword>
<evidence type="ECO:0000256" key="3">
    <source>
        <dbReference type="ARBA" id="ARBA00022777"/>
    </source>
</evidence>
<sequence length="375" mass="42904">MKLMKCVAFLNVLNLVTGDKNKNLIKDEEEVFKKINSKLTASRAENYDKFWDSVDNSFAKINLTLNIDTSSNVLDKYLNLCSLMQKLTWGNKLFIKAINKEESDIISDYYNKTDEGDYMLLIDDTPPVPDVTTDNLLNFPFDNSNIIARVLNKLRSSDRNYIVLTKKSIPLGSGLGGGSSDAATVTNQLFKSRLYDLSKIGSDVPFLASKCKLTAYIDHSGDTACVFGIGDKMYEFYNQIYSDWVYLLIPYENVSTELVYRKARDLLRGGKIRKRDIQRVIMETVRKVDRLGDLKALVPDNDLEQCVENINVKRLRKILKKAFRSFGMSGSGCSFFAFANDDSEVTSIRDEYKKPLMIVKTKFKYDTEEHEYEYL</sequence>
<dbReference type="PANTHER" id="PTHR43527">
    <property type="entry name" value="4-DIPHOSPHOCYTIDYL-2-C-METHYL-D-ERYTHRITOL KINASE, CHLOROPLASTIC"/>
    <property type="match status" value="1"/>
</dbReference>
<evidence type="ECO:0000256" key="4">
    <source>
        <dbReference type="ARBA" id="ARBA00022840"/>
    </source>
</evidence>
<dbReference type="InterPro" id="IPR006204">
    <property type="entry name" value="GHMP_kinase_N_dom"/>
</dbReference>
<keyword evidence="5" id="KW-0732">Signal</keyword>
<keyword evidence="1 7" id="KW-0808">Transferase</keyword>
<dbReference type="GO" id="GO:0050515">
    <property type="term" value="F:4-(cytidine 5'-diphospho)-2-C-methyl-D-erythritol kinase activity"/>
    <property type="evidence" value="ECO:0007669"/>
    <property type="project" value="UniProtKB-EC"/>
</dbReference>
<proteinExistence type="predicted"/>
<evidence type="ECO:0000256" key="1">
    <source>
        <dbReference type="ARBA" id="ARBA00022679"/>
    </source>
</evidence>
<accession>A0A976MCE4</accession>
<dbReference type="Gene3D" id="3.30.70.890">
    <property type="entry name" value="GHMP kinase, C-terminal domain"/>
    <property type="match status" value="1"/>
</dbReference>
<dbReference type="SUPFAM" id="SSF54211">
    <property type="entry name" value="Ribosomal protein S5 domain 2-like"/>
    <property type="match status" value="1"/>
</dbReference>
<dbReference type="AlphaFoldDB" id="A0A976MCE4"/>
<dbReference type="EC" id="2.7.1.148" evidence="7"/>
<evidence type="ECO:0000256" key="2">
    <source>
        <dbReference type="ARBA" id="ARBA00022741"/>
    </source>
</evidence>
<reference evidence="7" key="1">
    <citation type="submission" date="2022-07" db="EMBL/GenBank/DDBJ databases">
        <title>Evaluation of T. orientalis genome assembly methods using nanopore sequencing and analysis of variation between genomes.</title>
        <authorList>
            <person name="Yam J."/>
            <person name="Micallef M.L."/>
            <person name="Liu M."/>
            <person name="Djordjevic S.P."/>
            <person name="Bogema D.R."/>
            <person name="Jenkins C."/>
        </authorList>
    </citation>
    <scope>NUCLEOTIDE SEQUENCE</scope>
    <source>
        <strain evidence="7">Goon Nure</strain>
    </source>
</reference>